<evidence type="ECO:0000313" key="4">
    <source>
        <dbReference type="EMBL" id="GHE73034.1"/>
    </source>
</evidence>
<dbReference type="Gene3D" id="2.40.50.1020">
    <property type="entry name" value="LytTr DNA-binding domain"/>
    <property type="match status" value="1"/>
</dbReference>
<accession>A0ABQ3I994</accession>
<dbReference type="InterPro" id="IPR007492">
    <property type="entry name" value="LytTR_DNA-bd_dom"/>
</dbReference>
<feature type="domain" description="HTH LytTR-type" evidence="3">
    <location>
        <begin position="128"/>
        <end position="231"/>
    </location>
</feature>
<evidence type="ECO:0000259" key="2">
    <source>
        <dbReference type="PROSITE" id="PS50110"/>
    </source>
</evidence>
<protein>
    <submittedName>
        <fullName evidence="4">Sensory transduction protein LytT</fullName>
    </submittedName>
</protein>
<dbReference type="PANTHER" id="PTHR37299">
    <property type="entry name" value="TRANSCRIPTIONAL REGULATOR-RELATED"/>
    <property type="match status" value="1"/>
</dbReference>
<feature type="domain" description="Response regulatory" evidence="2">
    <location>
        <begin position="3"/>
        <end position="116"/>
    </location>
</feature>
<comment type="caution">
    <text evidence="4">The sequence shown here is derived from an EMBL/GenBank/DDBJ whole genome shotgun (WGS) entry which is preliminary data.</text>
</comment>
<dbReference type="PROSITE" id="PS50930">
    <property type="entry name" value="HTH_LYTTR"/>
    <property type="match status" value="1"/>
</dbReference>
<dbReference type="Pfam" id="PF04397">
    <property type="entry name" value="LytTR"/>
    <property type="match status" value="1"/>
</dbReference>
<dbReference type="InterPro" id="IPR001789">
    <property type="entry name" value="Sig_transdc_resp-reg_receiver"/>
</dbReference>
<organism evidence="4 5">
    <name type="scientific">Roseivirga thermotolerans</name>
    <dbReference type="NCBI Taxonomy" id="1758176"/>
    <lineage>
        <taxon>Bacteria</taxon>
        <taxon>Pseudomonadati</taxon>
        <taxon>Bacteroidota</taxon>
        <taxon>Cytophagia</taxon>
        <taxon>Cytophagales</taxon>
        <taxon>Roseivirgaceae</taxon>
        <taxon>Roseivirga</taxon>
    </lineage>
</organism>
<gene>
    <name evidence="4" type="primary">lytT</name>
    <name evidence="4" type="ORF">GCM10011340_31910</name>
</gene>
<evidence type="ECO:0000256" key="1">
    <source>
        <dbReference type="PROSITE-ProRule" id="PRU00169"/>
    </source>
</evidence>
<sequence length="231" mass="26746">MTEVLIIEDEHLVFQRLARFVRLAFCDRLVLHHADSLETAHELLEEHPIELTFLDLSLHGKDGFKVLDFFLAQPFKTIVVSAYTDRAIEAFEHGVLDFVGKPFTQDRIAKAVERFRLSKGTDTHLQRLAVKMRGDITLVPISDIQFIQASGIYSELHTSNKTYVYDKPLNHLLKLLPNQFMRVHRSFAVNFSLVTDIVRVKHNLYHLQLSTGKTVPVSRQMRQQIRQRLMA</sequence>
<reference evidence="5" key="1">
    <citation type="journal article" date="2019" name="Int. J. Syst. Evol. Microbiol.">
        <title>The Global Catalogue of Microorganisms (GCM) 10K type strain sequencing project: providing services to taxonomists for standard genome sequencing and annotation.</title>
        <authorList>
            <consortium name="The Broad Institute Genomics Platform"/>
            <consortium name="The Broad Institute Genome Sequencing Center for Infectious Disease"/>
            <person name="Wu L."/>
            <person name="Ma J."/>
        </authorList>
    </citation>
    <scope>NUCLEOTIDE SEQUENCE [LARGE SCALE GENOMIC DNA]</scope>
    <source>
        <strain evidence="5">CGMCC 1.15111</strain>
    </source>
</reference>
<name>A0ABQ3I994_9BACT</name>
<dbReference type="RefSeq" id="WP_189631286.1">
    <property type="nucleotide sequence ID" value="NZ_BNAG01000004.1"/>
</dbReference>
<keyword evidence="5" id="KW-1185">Reference proteome</keyword>
<proteinExistence type="predicted"/>
<dbReference type="SUPFAM" id="SSF52172">
    <property type="entry name" value="CheY-like"/>
    <property type="match status" value="1"/>
</dbReference>
<feature type="modified residue" description="4-aspartylphosphate" evidence="1">
    <location>
        <position position="55"/>
    </location>
</feature>
<dbReference type="EMBL" id="BNAG01000004">
    <property type="protein sequence ID" value="GHE73034.1"/>
    <property type="molecule type" value="Genomic_DNA"/>
</dbReference>
<evidence type="ECO:0000259" key="3">
    <source>
        <dbReference type="PROSITE" id="PS50930"/>
    </source>
</evidence>
<dbReference type="Gene3D" id="3.40.50.2300">
    <property type="match status" value="1"/>
</dbReference>
<keyword evidence="1" id="KW-0597">Phosphoprotein</keyword>
<dbReference type="SMART" id="SM00850">
    <property type="entry name" value="LytTR"/>
    <property type="match status" value="1"/>
</dbReference>
<dbReference type="SMART" id="SM00448">
    <property type="entry name" value="REC"/>
    <property type="match status" value="1"/>
</dbReference>
<evidence type="ECO:0000313" key="5">
    <source>
        <dbReference type="Proteomes" id="UP000658258"/>
    </source>
</evidence>
<dbReference type="Proteomes" id="UP000658258">
    <property type="component" value="Unassembled WGS sequence"/>
</dbReference>
<dbReference type="PANTHER" id="PTHR37299:SF1">
    <property type="entry name" value="STAGE 0 SPORULATION PROTEIN A HOMOLOG"/>
    <property type="match status" value="1"/>
</dbReference>
<dbReference type="Pfam" id="PF00072">
    <property type="entry name" value="Response_reg"/>
    <property type="match status" value="1"/>
</dbReference>
<dbReference type="InterPro" id="IPR011006">
    <property type="entry name" value="CheY-like_superfamily"/>
</dbReference>
<dbReference type="InterPro" id="IPR046947">
    <property type="entry name" value="LytR-like"/>
</dbReference>
<dbReference type="PROSITE" id="PS50110">
    <property type="entry name" value="RESPONSE_REGULATORY"/>
    <property type="match status" value="1"/>
</dbReference>